<accession>A0ACB8USD1</accession>
<organism evidence="1">
    <name type="scientific">Ophidiomyces ophidiicola</name>
    <dbReference type="NCBI Taxonomy" id="1387563"/>
    <lineage>
        <taxon>Eukaryota</taxon>
        <taxon>Fungi</taxon>
        <taxon>Dikarya</taxon>
        <taxon>Ascomycota</taxon>
        <taxon>Pezizomycotina</taxon>
        <taxon>Eurotiomycetes</taxon>
        <taxon>Eurotiomycetidae</taxon>
        <taxon>Onygenales</taxon>
        <taxon>Onygenaceae</taxon>
        <taxon>Ophidiomyces</taxon>
    </lineage>
</organism>
<protein>
    <submittedName>
        <fullName evidence="1">Uncharacterized protein</fullName>
    </submittedName>
</protein>
<reference evidence="1" key="1">
    <citation type="journal article" date="2022" name="bioRxiv">
        <title>Population genetic analysis of Ophidiomyces ophidiicola, the causative agent of snake fungal disease, indicates recent introductions to the USA.</title>
        <authorList>
            <person name="Ladner J.T."/>
            <person name="Palmer J.M."/>
            <person name="Ettinger C.L."/>
            <person name="Stajich J.E."/>
            <person name="Farrell T.M."/>
            <person name="Glorioso B.M."/>
            <person name="Lawson B."/>
            <person name="Price S.J."/>
            <person name="Stengle A.G."/>
            <person name="Grear D.A."/>
            <person name="Lorch J.M."/>
        </authorList>
    </citation>
    <scope>NUCLEOTIDE SEQUENCE</scope>
    <source>
        <strain evidence="1">NWHC 24266-5</strain>
    </source>
</reference>
<sequence length="270" mass="30884">MEFSLATIHRDSISGKLYPRARTCIFRNFWSQIPLHHSAKEAMETACGRNTKKETYGDRDNDNRRSHHNLCGAINEKVFSSDLFTFTTDVRMAKVSDLTSLDGNPGGDVEAVFWIKPSSTQWRVKGKAFVIGGDPKDEVEQRARREIQKGMRQQYPSSEESIQAWSWEKEITAQFANLNPLMRGSFRNPPPGTIRSTPDSDYHQKLKLGQKVDSPWDEVARSNFRVVVIKPEDVEMVDLTAPDAALRVRWKLTDGLDDRGTGWKREDLWP</sequence>
<gene>
    <name evidence="1" type="ORF">LOY88_004870</name>
</gene>
<comment type="caution">
    <text evidence="1">The sequence shown here is derived from an EMBL/GenBank/DDBJ whole genome shotgun (WGS) entry which is preliminary data.</text>
</comment>
<evidence type="ECO:0000313" key="1">
    <source>
        <dbReference type="EMBL" id="KAI2384080.1"/>
    </source>
</evidence>
<proteinExistence type="predicted"/>
<name>A0ACB8USD1_9EURO</name>
<dbReference type="EMBL" id="JALBCA010000079">
    <property type="protein sequence ID" value="KAI2384080.1"/>
    <property type="molecule type" value="Genomic_DNA"/>
</dbReference>